<evidence type="ECO:0000256" key="1">
    <source>
        <dbReference type="SAM" id="MobiDB-lite"/>
    </source>
</evidence>
<evidence type="ECO:0000313" key="4">
    <source>
        <dbReference type="Proteomes" id="UP000053144"/>
    </source>
</evidence>
<accession>A0A0L9VB98</accession>
<dbReference type="Proteomes" id="UP000053144">
    <property type="component" value="Chromosome 9"/>
</dbReference>
<feature type="domain" description="PB1-like" evidence="2">
    <location>
        <begin position="2"/>
        <end position="89"/>
    </location>
</feature>
<proteinExistence type="predicted"/>
<dbReference type="AlphaFoldDB" id="A0A0L9VB98"/>
<dbReference type="InterPro" id="IPR058594">
    <property type="entry name" value="PB1-like_dom_pln"/>
</dbReference>
<organism evidence="3 4">
    <name type="scientific">Phaseolus angularis</name>
    <name type="common">Azuki bean</name>
    <name type="synonym">Vigna angularis</name>
    <dbReference type="NCBI Taxonomy" id="3914"/>
    <lineage>
        <taxon>Eukaryota</taxon>
        <taxon>Viridiplantae</taxon>
        <taxon>Streptophyta</taxon>
        <taxon>Embryophyta</taxon>
        <taxon>Tracheophyta</taxon>
        <taxon>Spermatophyta</taxon>
        <taxon>Magnoliopsida</taxon>
        <taxon>eudicotyledons</taxon>
        <taxon>Gunneridae</taxon>
        <taxon>Pentapetalae</taxon>
        <taxon>rosids</taxon>
        <taxon>fabids</taxon>
        <taxon>Fabales</taxon>
        <taxon>Fabaceae</taxon>
        <taxon>Papilionoideae</taxon>
        <taxon>50 kb inversion clade</taxon>
        <taxon>NPAAA clade</taxon>
        <taxon>indigoferoid/millettioid clade</taxon>
        <taxon>Phaseoleae</taxon>
        <taxon>Vigna</taxon>
    </lineage>
</organism>
<dbReference type="OMA" id="FVREFKY"/>
<evidence type="ECO:0000259" key="2">
    <source>
        <dbReference type="Pfam" id="PF26130"/>
    </source>
</evidence>
<name>A0A0L9VB98_PHAAN</name>
<sequence length="162" mass="18718">MGKFMKNKGLEYVGGEIHVIRGIDPDMWSYFEAVGFVREFKYCGEFKLWWKGSKQKAMNNLRPLTDDREAILLAYAKANKEEVEIYVQHGQPSQAEEITFLTFGQEAEEIRVQEMEEEVVMDEEDIGGVEGNVEVQDLVLDDEEEEGNVEGQMVEEQEEEHC</sequence>
<feature type="region of interest" description="Disordered" evidence="1">
    <location>
        <begin position="140"/>
        <end position="162"/>
    </location>
</feature>
<gene>
    <name evidence="3" type="ORF">LR48_Vigan09g094200</name>
</gene>
<dbReference type="Gramene" id="KOM52283">
    <property type="protein sequence ID" value="KOM52283"/>
    <property type="gene ID" value="LR48_Vigan09g094200"/>
</dbReference>
<dbReference type="EMBL" id="CM003379">
    <property type="protein sequence ID" value="KOM52283.1"/>
    <property type="molecule type" value="Genomic_DNA"/>
</dbReference>
<protein>
    <recommendedName>
        <fullName evidence="2">PB1-like domain-containing protein</fullName>
    </recommendedName>
</protein>
<evidence type="ECO:0000313" key="3">
    <source>
        <dbReference type="EMBL" id="KOM52283.1"/>
    </source>
</evidence>
<reference evidence="4" key="1">
    <citation type="journal article" date="2015" name="Proc. Natl. Acad. Sci. U.S.A.">
        <title>Genome sequencing of adzuki bean (Vigna angularis) provides insight into high starch and low fat accumulation and domestication.</title>
        <authorList>
            <person name="Yang K."/>
            <person name="Tian Z."/>
            <person name="Chen C."/>
            <person name="Luo L."/>
            <person name="Zhao B."/>
            <person name="Wang Z."/>
            <person name="Yu L."/>
            <person name="Li Y."/>
            <person name="Sun Y."/>
            <person name="Li W."/>
            <person name="Chen Y."/>
            <person name="Li Y."/>
            <person name="Zhang Y."/>
            <person name="Ai D."/>
            <person name="Zhao J."/>
            <person name="Shang C."/>
            <person name="Ma Y."/>
            <person name="Wu B."/>
            <person name="Wang M."/>
            <person name="Gao L."/>
            <person name="Sun D."/>
            <person name="Zhang P."/>
            <person name="Guo F."/>
            <person name="Wang W."/>
            <person name="Li Y."/>
            <person name="Wang J."/>
            <person name="Varshney R.K."/>
            <person name="Wang J."/>
            <person name="Ling H.Q."/>
            <person name="Wan P."/>
        </authorList>
    </citation>
    <scope>NUCLEOTIDE SEQUENCE</scope>
    <source>
        <strain evidence="4">cv. Jingnong 6</strain>
    </source>
</reference>
<dbReference type="Pfam" id="PF26130">
    <property type="entry name" value="PB1-like"/>
    <property type="match status" value="1"/>
</dbReference>